<dbReference type="Pfam" id="PF12449">
    <property type="entry name" value="DUF3684"/>
    <property type="match status" value="1"/>
</dbReference>
<dbReference type="SUPFAM" id="SSF117070">
    <property type="entry name" value="LEA14-like"/>
    <property type="match status" value="1"/>
</dbReference>
<feature type="compositionally biased region" description="Low complexity" evidence="1">
    <location>
        <begin position="4062"/>
        <end position="4087"/>
    </location>
</feature>
<dbReference type="EMBL" id="DF849506">
    <property type="protein sequence ID" value="GAT57684.1"/>
    <property type="molecule type" value="Genomic_DNA"/>
</dbReference>
<evidence type="ECO:0000313" key="2">
    <source>
        <dbReference type="EMBL" id="GAT57684.1"/>
    </source>
</evidence>
<sequence length="4106" mass="437204">MSTTRDALWNAGYDDAVEVNQRALIDKVLARYSSRTVHIQFQSTAGSSDNSQLPDLKSVLCSQWVFRNDGVEFRAEDWQRLKKIAEGNPDEDKIGAFGVGFYSLFSVTDEPLVKSGSEWMGFYWKGGGDQLFARRGTLPADSNEKSWTSFEMPLRQPIPMPVAFDFARFLCSSITFMSSLCEVQVHLDDKCLLKLRKSSGVPKAFGLPKGLQNRSRMGTMNVTGINSTSLRIEAEIMRWVYTSGSEKPKPKPAPKPQEKSSFFSWFSSTPQRVATPLPVVPEEKIDLLAVSETSVSLSVFSAEIAVHLDKNAIAELHRATKKNPPAKLRYDLIYTGKEQYDASTKEDEQHPFAAATGSVFQGLRADLEGTGSTRIFIGHATAQTTGLGGHMSSRFIPTVERESIDLMDRQVAAWNKELLWVGGYLARTAYERELGDVRELWTGALKPGAVLEKDVDLTKWLQARALHTMRFFSFRSSTPSGDVSSLIEAAFFSCGSMQEFPLISTVGVRPASTVRYPDATFGFLKELAVLPDEVVSEASGLVKSLQLRGVVKAITFHDVLSELRARPLGETDMIACLAWWIKSFNGASDPQSMLTIRSELLNAAVLVTKDDEIVQLGAVKHVLNPRSAIPLDGPLPERLLPYTISKQLPFGSLTSALPWTELSVVEWLRHICSARVCGSSCPSEHNLSLSAPWAERVLSVLSGTWASLSNAAKAEVQSILKAVTCIPTSAGLVAPGDAYFPIVQRLFNDLPVVILMSGALKPATERLLQDLGVRKHVDLQVVFNRMIKTNEWSIFELTRYLVDVKSSLSQTEWTRLKMTAAFSKEHAASDPSPNKHCAKDLYEPLDSLRQLGLPIIDWGQHKWRASSDQAKLLFDLGLLRFPPLDVLINLCSGSDEKVRNAALQFLLDNITTRYPAYDPSNFYEVAYLPALRDSRPTLGCPRDVFINADYAAFGPFLVFSLGPDAALKLKVAQHPPSNRLAAFLESTRSTNISEAGKWFTILAGRISDFSSSELKRLSQSAIVPVSAKDAKDSSLRWLLPSQCFFGSSDKAGVHSNLFVFVDFGSAGNRFLAACGAKDSPSIEQVCQMLLADPRHFYSLAGGPASFLSELRNIAVNHRQISSATLAKMKKQPVLLGSLRKSAAADVDYDENPTEQYDLKRADQIVIADDNNALQQFGDALHTAPPEDTLEEFYMLLGSRKLSSLVKEEYRTSAELKDPRPPLEIRTLILERLPLFLHEHTHARTRVTYNWLTSQQNFVVTSFGKLSVTKTLAFGDIHKSKTQEASAVAKRDRSGPIHLWIAGNSQVDMYEVATSLNRLLFDSPKTNDALLFMTILSTDLKALKRRGYNVDRILKKQHDLRQAALEEQAKLNAQNAKLMAQQPAPALPSMPSTTTTPLPAPASNNIADKSASSGGMMNSLKRRLNATINPGDRSSAYSPTPESAPVAPPIPAATRPRPSSSTKTATPLSNISSNIDMAVQACRPEANNLIHNREQMQQVNESLNEGYCDISGRAGDLKAVGEISGIKVFVSQEVANPHTFMRSKDEPLTQFAPIIRGLAQVYNLPLSSLHIFYDEVGGLIAFNRGGSLFLNLRFFQSWHEVDVTAGRPQAAYISWYFTLAHEIAHNLVQPHNSEHEFYFSAISERYFQTLAAKLSQLLESHTPELSPIPLHRAAGRYSTLRNAGKARLGRFKARKIRPTSELVALCLRPPPLPDPMSGYQRQYGASAASVASDAGLHAHAQAPAGSRFSENAENTSQLAPGAQRGTSGPAAGKTTPFYKQRKFIICQLILIPLGIVILFVLLFPVVKAIAQLVVNRSTLDIQTATITSPTNNSFMLALEGNVAHTGFIPATIQFQQPLNISWITSDGSELPMGYVSMSELKAHGKRAVINQTATPFTIVNETNFASFSTHLITDQNFTWRLSSENLKVQAAKFPVSKGIKFNKDIVMSGLNSFSGNVAIEDFQLPSDNPSGGINYVAITSLNNPSAFNLNLGTVVFALSYKNVSLGLGTSTDTIIAPGNNTVTLKGVLVEQNNTNDLAIVSELFTNYLNSEVSPVIATGQSTIQSDGSEISWLSSGLQALELTVPLVPPTPINPINTITIGSFDLDFSDENPWAPTATSNSVTAGLSLPFGFSLSIGEIQNSFNITMMDNTVVAGLSTPVGASTSQIGVYGPQNITGQVDISINNTALSCPDPQHAAFSTFNTDLTQESLAPFRLVGNSVATAKMAIGNITLNPIKVNVTTSLKGLQGLQGMVTIGNVDVQGGTTEGITLSIDVAINNPSNLKLDIGNLTLQLVRGGANLGTALIPDLVLDMGVNKVTSTSVFKANDSPQGLQTLDDFVGGTNVSLNIAGYSGSTEVASLAAAMQSLNVTATLPALSTQLLESAALKILSTTGVSNNISHVTVSLKNPFTTGLEITSVSSTVSAFGINLGTINSTTSFSNPGKQTTTSPELDLDMNFDPATLFSLTRRLAIEAGLSIAPLDAIVSLGGITYLPEAATSSQPISSRDIVSRDSNVFSGWDLPTFVQAAFKKLQSDVALTAGVTIGEYKTTLSYTQNNLTTNTDSSLDLILPILARPIVQQIVGGSALGLNSILIKNPEQESFTAQLSGAITNAGPFNASIAFGGSGLTVAWNGAALGTMTMDPISVVADSGATLDTSSTFKVSSVDQLTSFTKTLITDESFDWAISGDNLTVSALGIQVSSITAAYNVSLKGFNGLKGGVTIQSFDLPENDPAGGIHLTINATAANPSQVGIELSSISFDTYANNTKIASVASGAVTLSPGGTTDMALAGRLLPQSSSEGLAVVSGIFNRFVAGEDSDVVVDGTGAGSSSVTWLNTGIQALQVATVLPNQGKLNVIKSIGLDQLKLVFTESTAYAPLASTDDTVAAFTLPFAFPIDITSLEQTINVGYKGNNVAQLVIPKGPATTDVDTRIIHITFDNVPFAAVDGADSEFNDFVADTTIGTSVTLALSGAANADASTAVGVLSLTNIDFSVSSSINGLQGLASKPVSVANLDVNHGYTDYLLITVDSALFNPSNLTIGAGDVSFNLNFQSQTVGTADLSNLVITPGNQSYSIDVHYAPQGSSATSAGETMLENFLQGIDSSTSIVGTTGSTPIQSLQEAMSDISLSPVTIPALHQNLIQSASIEFPTDIVQTGIAQASFVLANPFTASINVDQIATTATYNNLTLGTIKADVSSNPIHANGHSSVTSQSLPLDFNLDPVTIINLLTDLSEKFNVDLGPLTQLFEIVLADPTAKTTVTTSVDTNSPTCVSGTQFNINGAILDDLSHLEANLAVTSSLALDDYALSLTFGQNSVPVKTDDTALYLIGAVAAPVAQFLVNQADLAFTEANITNISDQGFDLSLKGSLTNIGPLDAEITFVDPLNVAWQGTNIAQITLPAICAAANTGVPNYNTNAHLTITDLNAFTSFATSILHNEEFTWVVSTPNLQLTALGTVFNNVALSKNLTFKAFNGLPGVTINNFQLPSDDPAGGITIDTGAAIPSPAQLGLDLGTVTFTSFFQGVEIGPLSATGLFLAPSATTDTHLTGRITPKSGSDLDTMGVLFSNYLAGKNQTLTVKGDTVQPDGTSGSVTWLSTAFQSLTLNVVLPGQTFTLIDSISLNELALVMVNQDEAFAPLTSSSDTLATYKNPFGFSLQVIDSGENLMITDLGLDVATLTLPVAPVDAGVSTGNVADLSITFQNQPLVSGGDTGFELLLAVVLLTAGTSFELSGDANITARTTIGDVPITGIPFDVSSSIVGMNSFGNTATLSNVTVTGSGGTDGSEYIVSPLTATLNNPSNISLDTIDISLPVFYENVQIGAAVIDQFPLVPGEISVASEFHYAPANANDTTAQSFLTSFIQGDSAIPLTIKGSASSSPFASLGPALESLTLETSVQAMDQPTLITHINVYITLESLVTNLVSIDFDFQNPLDTEITILYIQSDSGVNNETYAYFQTPLDFVIPAHGTANSGTINNVLLTQGAVASLGLVAIGYLDVFAASTVQIGAGGYTVPWLQIAEYHVPTSYSISLTDEAMSAAVASISSSSVAATAKTTATGVAASLTSSDTAHATATSSDTAKETTTAATTAKTTAETGPSTANAPEKSAASPSSTL</sequence>
<dbReference type="Proteomes" id="UP000815677">
    <property type="component" value="Unassembled WGS sequence"/>
</dbReference>
<feature type="region of interest" description="Disordered" evidence="1">
    <location>
        <begin position="4062"/>
        <end position="4106"/>
    </location>
</feature>
<dbReference type="InterPro" id="IPR022185">
    <property type="entry name" value="DUF3712"/>
</dbReference>
<proteinExistence type="predicted"/>
<evidence type="ECO:0000256" key="1">
    <source>
        <dbReference type="SAM" id="MobiDB-lite"/>
    </source>
</evidence>
<gene>
    <name evidence="2" type="ORF">MCHLO_14194</name>
</gene>
<dbReference type="Gene3D" id="3.30.565.10">
    <property type="entry name" value="Histidine kinase-like ATPase, C-terminal domain"/>
    <property type="match status" value="1"/>
</dbReference>
<reference evidence="2" key="1">
    <citation type="submission" date="2014-09" db="EMBL/GenBank/DDBJ databases">
        <title>Genome sequence of the luminous mushroom Mycena chlorophos for searching fungal bioluminescence genes.</title>
        <authorList>
            <person name="Tanaka Y."/>
            <person name="Kasuga D."/>
            <person name="Oba Y."/>
            <person name="Hase S."/>
            <person name="Sato K."/>
            <person name="Oba Y."/>
            <person name="Sakakibara Y."/>
        </authorList>
    </citation>
    <scope>NUCLEOTIDE SEQUENCE</scope>
</reference>
<keyword evidence="3" id="KW-1185">Reference proteome</keyword>
<name>A0ABQ0M3T4_MYCCL</name>
<dbReference type="InterPro" id="IPR022155">
    <property type="entry name" value="DUF3684"/>
</dbReference>
<feature type="compositionally biased region" description="Polar residues" evidence="1">
    <location>
        <begin position="1747"/>
        <end position="1757"/>
    </location>
</feature>
<protein>
    <submittedName>
        <fullName evidence="2">Uncharacterized protein</fullName>
    </submittedName>
</protein>
<feature type="region of interest" description="Disordered" evidence="1">
    <location>
        <begin position="1741"/>
        <end position="1771"/>
    </location>
</feature>
<dbReference type="PANTHER" id="PTHR47839:SF1">
    <property type="entry name" value="DOMAIN PROTEIN, PUTATIVE (AFU_ORTHOLOGUE AFUA_6G04830)-RELATED"/>
    <property type="match status" value="1"/>
</dbReference>
<feature type="compositionally biased region" description="Low complexity" evidence="1">
    <location>
        <begin position="1382"/>
        <end position="1402"/>
    </location>
</feature>
<dbReference type="SUPFAM" id="SSF55874">
    <property type="entry name" value="ATPase domain of HSP90 chaperone/DNA topoisomerase II/histidine kinase"/>
    <property type="match status" value="1"/>
</dbReference>
<dbReference type="PANTHER" id="PTHR47839">
    <property type="entry name" value="DOMAIN PROTEIN, PUTATIVE (AFU_ORTHOLOGUE AFUA_6G04830)-RELATED"/>
    <property type="match status" value="1"/>
</dbReference>
<feature type="compositionally biased region" description="Low complexity" evidence="1">
    <location>
        <begin position="1451"/>
        <end position="1461"/>
    </location>
</feature>
<feature type="region of interest" description="Disordered" evidence="1">
    <location>
        <begin position="1378"/>
        <end position="1467"/>
    </location>
</feature>
<dbReference type="Pfam" id="PF12505">
    <property type="entry name" value="DUF3712"/>
    <property type="match status" value="6"/>
</dbReference>
<evidence type="ECO:0000313" key="3">
    <source>
        <dbReference type="Proteomes" id="UP000815677"/>
    </source>
</evidence>
<organism evidence="2 3">
    <name type="scientific">Mycena chlorophos</name>
    <name type="common">Agaric fungus</name>
    <name type="synonym">Agaricus chlorophos</name>
    <dbReference type="NCBI Taxonomy" id="658473"/>
    <lineage>
        <taxon>Eukaryota</taxon>
        <taxon>Fungi</taxon>
        <taxon>Dikarya</taxon>
        <taxon>Basidiomycota</taxon>
        <taxon>Agaricomycotina</taxon>
        <taxon>Agaricomycetes</taxon>
        <taxon>Agaricomycetidae</taxon>
        <taxon>Agaricales</taxon>
        <taxon>Marasmiineae</taxon>
        <taxon>Mycenaceae</taxon>
        <taxon>Mycena</taxon>
    </lineage>
</organism>
<dbReference type="InterPro" id="IPR036890">
    <property type="entry name" value="HATPase_C_sf"/>
</dbReference>
<feature type="compositionally biased region" description="Polar residues" evidence="1">
    <location>
        <begin position="1403"/>
        <end position="1415"/>
    </location>
</feature>
<accession>A0ABQ0M3T4</accession>